<protein>
    <submittedName>
        <fullName evidence="7">Family 43 glycosylhydrolase</fullName>
    </submittedName>
</protein>
<proteinExistence type="inferred from homology"/>
<accession>A0ABX0PE55</accession>
<comment type="caution">
    <text evidence="7">The sequence shown here is derived from an EMBL/GenBank/DDBJ whole genome shotgun (WGS) entry which is preliminary data.</text>
</comment>
<dbReference type="Pfam" id="PF04616">
    <property type="entry name" value="Glyco_hydro_43"/>
    <property type="match status" value="1"/>
</dbReference>
<dbReference type="Proteomes" id="UP000716322">
    <property type="component" value="Unassembled WGS sequence"/>
</dbReference>
<dbReference type="InterPro" id="IPR023296">
    <property type="entry name" value="Glyco_hydro_beta-prop_sf"/>
</dbReference>
<evidence type="ECO:0000313" key="8">
    <source>
        <dbReference type="Proteomes" id="UP000716322"/>
    </source>
</evidence>
<evidence type="ECO:0000256" key="6">
    <source>
        <dbReference type="SAM" id="SignalP"/>
    </source>
</evidence>
<dbReference type="InterPro" id="IPR006710">
    <property type="entry name" value="Glyco_hydro_43"/>
</dbReference>
<evidence type="ECO:0000256" key="3">
    <source>
        <dbReference type="ARBA" id="ARBA00022801"/>
    </source>
</evidence>
<reference evidence="7 8" key="1">
    <citation type="submission" date="2020-03" db="EMBL/GenBank/DDBJ databases">
        <title>Genome sequence of strain Massilia sp. TW-1.</title>
        <authorList>
            <person name="Chaudhary D.K."/>
        </authorList>
    </citation>
    <scope>NUCLEOTIDE SEQUENCE [LARGE SCALE GENOMIC DNA]</scope>
    <source>
        <strain evidence="7 8">TW-1</strain>
    </source>
</reference>
<dbReference type="CDD" id="cd08984">
    <property type="entry name" value="GH43-like"/>
    <property type="match status" value="1"/>
</dbReference>
<comment type="pathway">
    <text evidence="1">Glycan metabolism; L-arabinan degradation.</text>
</comment>
<dbReference type="PANTHER" id="PTHR43301:SF3">
    <property type="entry name" value="ARABINAN ENDO-1,5-ALPHA-L-ARABINOSIDASE A-RELATED"/>
    <property type="match status" value="1"/>
</dbReference>
<evidence type="ECO:0000313" key="7">
    <source>
        <dbReference type="EMBL" id="NIA55305.1"/>
    </source>
</evidence>
<organism evidence="7 8">
    <name type="scientific">Telluria antibiotica</name>
    <dbReference type="NCBI Taxonomy" id="2717319"/>
    <lineage>
        <taxon>Bacteria</taxon>
        <taxon>Pseudomonadati</taxon>
        <taxon>Pseudomonadota</taxon>
        <taxon>Betaproteobacteria</taxon>
        <taxon>Burkholderiales</taxon>
        <taxon>Oxalobacteraceae</taxon>
        <taxon>Telluria group</taxon>
        <taxon>Telluria</taxon>
    </lineage>
</organism>
<sequence length="337" mass="37695">MKSILASLAIAVPLALSGCAYAADTASKPMYRDPVSDGAADVSIVYDRAARLWKMFYTNRRATLKLPDPKDVAWVHGTAIGIATSPDGVQWRYQGTADFPKACTDVTSWAPEILYENGTYHMWLTVVPGIFNRWGAPGADGRIEHLTSTDLSTWKCEGTVKLDTGRMIDPTVVKLGAGWRMWYKDERAGSRILAADSQDLRTWKKLGDEPVNPTKGEGPKVFRFKGFYWMVVDVWKGLMVLRSDDATHWTERPGYVLGEPGHHATDRAKGQHADVVVDGDRAFIYYFVHQDNEPEAATDAHWHQRTVIQVAELVFKDGWLSVDRDRDVAFRLAPPSP</sequence>
<keyword evidence="3 5" id="KW-0378">Hydrolase</keyword>
<dbReference type="RefSeq" id="WP_166860532.1">
    <property type="nucleotide sequence ID" value="NZ_JAAQOM010000010.1"/>
</dbReference>
<evidence type="ECO:0000256" key="1">
    <source>
        <dbReference type="ARBA" id="ARBA00004834"/>
    </source>
</evidence>
<evidence type="ECO:0000256" key="4">
    <source>
        <dbReference type="ARBA" id="ARBA00023295"/>
    </source>
</evidence>
<feature type="signal peptide" evidence="6">
    <location>
        <begin position="1"/>
        <end position="22"/>
    </location>
</feature>
<dbReference type="SUPFAM" id="SSF75005">
    <property type="entry name" value="Arabinanase/levansucrase/invertase"/>
    <property type="match status" value="1"/>
</dbReference>
<dbReference type="EMBL" id="JAAQOM010000010">
    <property type="protein sequence ID" value="NIA55305.1"/>
    <property type="molecule type" value="Genomic_DNA"/>
</dbReference>
<feature type="chain" id="PRO_5047071945" evidence="6">
    <location>
        <begin position="23"/>
        <end position="337"/>
    </location>
</feature>
<keyword evidence="4 5" id="KW-0326">Glycosidase</keyword>
<keyword evidence="8" id="KW-1185">Reference proteome</keyword>
<evidence type="ECO:0000256" key="2">
    <source>
        <dbReference type="ARBA" id="ARBA00009865"/>
    </source>
</evidence>
<name>A0ABX0PE55_9BURK</name>
<keyword evidence="6" id="KW-0732">Signal</keyword>
<dbReference type="PROSITE" id="PS51257">
    <property type="entry name" value="PROKAR_LIPOPROTEIN"/>
    <property type="match status" value="1"/>
</dbReference>
<comment type="similarity">
    <text evidence="2 5">Belongs to the glycosyl hydrolase 43 family.</text>
</comment>
<evidence type="ECO:0000256" key="5">
    <source>
        <dbReference type="RuleBase" id="RU361187"/>
    </source>
</evidence>
<dbReference type="Gene3D" id="2.115.10.20">
    <property type="entry name" value="Glycosyl hydrolase domain, family 43"/>
    <property type="match status" value="2"/>
</dbReference>
<dbReference type="PANTHER" id="PTHR43301">
    <property type="entry name" value="ARABINAN ENDO-1,5-ALPHA-L-ARABINOSIDASE"/>
    <property type="match status" value="1"/>
</dbReference>
<dbReference type="InterPro" id="IPR050727">
    <property type="entry name" value="GH43_arabinanases"/>
</dbReference>
<gene>
    <name evidence="7" type="ORF">HAV22_16840</name>
</gene>